<dbReference type="FunCoup" id="J3P856">
    <property type="interactions" value="13"/>
</dbReference>
<feature type="compositionally biased region" description="Polar residues" evidence="7">
    <location>
        <begin position="49"/>
        <end position="61"/>
    </location>
</feature>
<keyword evidence="11" id="KW-1185">Reference proteome</keyword>
<dbReference type="VEuPathDB" id="FungiDB:GGTG_09694"/>
<dbReference type="PROSITE" id="PS51257">
    <property type="entry name" value="PROKAR_LIPOPROTEIN"/>
    <property type="match status" value="1"/>
</dbReference>
<dbReference type="Gene3D" id="3.40.50.150">
    <property type="entry name" value="Vaccinia Virus protein VP39"/>
    <property type="match status" value="1"/>
</dbReference>
<reference evidence="9" key="3">
    <citation type="submission" date="2010-09" db="EMBL/GenBank/DDBJ databases">
        <title>Annotation of Gaeumannomyces graminis var. tritici R3-111a-1.</title>
        <authorList>
            <consortium name="The Broad Institute Genome Sequencing Platform"/>
            <person name="Ma L.-J."/>
            <person name="Dead R."/>
            <person name="Young S.K."/>
            <person name="Zeng Q."/>
            <person name="Gargeya S."/>
            <person name="Fitzgerald M."/>
            <person name="Haas B."/>
            <person name="Abouelleil A."/>
            <person name="Alvarado L."/>
            <person name="Arachchi H.M."/>
            <person name="Berlin A."/>
            <person name="Brown A."/>
            <person name="Chapman S.B."/>
            <person name="Chen Z."/>
            <person name="Dunbar C."/>
            <person name="Freedman E."/>
            <person name="Gearin G."/>
            <person name="Gellesch M."/>
            <person name="Goldberg J."/>
            <person name="Griggs A."/>
            <person name="Gujja S."/>
            <person name="Heiman D."/>
            <person name="Howarth C."/>
            <person name="Larson L."/>
            <person name="Lui A."/>
            <person name="MacDonald P.J.P."/>
            <person name="Mehta T."/>
            <person name="Montmayeur A."/>
            <person name="Murphy C."/>
            <person name="Neiman D."/>
            <person name="Pearson M."/>
            <person name="Priest M."/>
            <person name="Roberts A."/>
            <person name="Saif S."/>
            <person name="Shea T."/>
            <person name="Shenoy N."/>
            <person name="Sisk P."/>
            <person name="Stolte C."/>
            <person name="Sykes S."/>
            <person name="Yandava C."/>
            <person name="Wortman J."/>
            <person name="Nusbaum C."/>
            <person name="Birren B."/>
        </authorList>
    </citation>
    <scope>NUCLEOTIDE SEQUENCE</scope>
    <source>
        <strain evidence="9">R3-111a-1</strain>
    </source>
</reference>
<evidence type="ECO:0000256" key="1">
    <source>
        <dbReference type="ARBA" id="ARBA00009258"/>
    </source>
</evidence>
<feature type="compositionally biased region" description="Basic and acidic residues" evidence="7">
    <location>
        <begin position="168"/>
        <end position="181"/>
    </location>
</feature>
<feature type="region of interest" description="Disordered" evidence="7">
    <location>
        <begin position="168"/>
        <end position="252"/>
    </location>
</feature>
<feature type="domain" description="Ribosomal RNA methyltransferase FtsJ" evidence="8">
    <location>
        <begin position="81"/>
        <end position="366"/>
    </location>
</feature>
<dbReference type="HAMAP" id="MF_01547">
    <property type="entry name" value="RNA_methyltr_E"/>
    <property type="match status" value="1"/>
</dbReference>
<dbReference type="GO" id="GO:0008650">
    <property type="term" value="F:rRNA (uridine-2'-O-)-methyltransferase activity"/>
    <property type="evidence" value="ECO:0007669"/>
    <property type="project" value="EnsemblFungi"/>
</dbReference>
<dbReference type="RefSeq" id="XP_009225813.1">
    <property type="nucleotide sequence ID" value="XM_009227549.1"/>
</dbReference>
<dbReference type="InterPro" id="IPR029063">
    <property type="entry name" value="SAM-dependent_MTases_sf"/>
</dbReference>
<feature type="compositionally biased region" description="Low complexity" evidence="7">
    <location>
        <begin position="210"/>
        <end position="230"/>
    </location>
</feature>
<evidence type="ECO:0000313" key="9">
    <source>
        <dbReference type="EMBL" id="EJT72839.1"/>
    </source>
</evidence>
<evidence type="ECO:0000256" key="2">
    <source>
        <dbReference type="ARBA" id="ARBA00022552"/>
    </source>
</evidence>
<dbReference type="InterPro" id="IPR002877">
    <property type="entry name" value="RNA_MeTrfase_FtsJ_dom"/>
</dbReference>
<name>J3P856_GAET3</name>
<dbReference type="HOGENOM" id="CLU_009422_2_0_1"/>
<dbReference type="InterPro" id="IPR050082">
    <property type="entry name" value="RNA_methyltr_RlmE"/>
</dbReference>
<reference evidence="10" key="5">
    <citation type="submission" date="2018-04" db="UniProtKB">
        <authorList>
            <consortium name="EnsemblFungi"/>
        </authorList>
    </citation>
    <scope>IDENTIFICATION</scope>
    <source>
        <strain evidence="10">R3-111a-1</strain>
    </source>
</reference>
<evidence type="ECO:0000259" key="8">
    <source>
        <dbReference type="Pfam" id="PF01728"/>
    </source>
</evidence>
<dbReference type="PANTHER" id="PTHR10920:SF18">
    <property type="entry name" value="RRNA METHYLTRANSFERASE 2, MITOCHONDRIAL"/>
    <property type="match status" value="1"/>
</dbReference>
<protein>
    <recommendedName>
        <fullName evidence="6">rRNA methyltransferase 2, mitochondrial</fullName>
    </recommendedName>
</protein>
<feature type="compositionally biased region" description="Basic and acidic residues" evidence="7">
    <location>
        <begin position="197"/>
        <end position="207"/>
    </location>
</feature>
<evidence type="ECO:0000256" key="6">
    <source>
        <dbReference type="ARBA" id="ARBA00041184"/>
    </source>
</evidence>
<sequence length="378" mass="41586">MLKLSGSTLPVLRRASGGIRRSLPSSLYVPAAAACLPLPTTCGGGPRTRQGQARPSSSSSRWKARQESDQYAREAKVKDLKSRAAFKLLQIDRKYKLFKKGSLVLDLGYAPGSWCQVAMELTKPTGRVLGVDLIPAQPPRGVGTLQGNFLSPTVRRMTKQLIAEMHHRQVEDKAAARRTGDGADDDNVVADRPSYIDMEHRASKLEEAVEPAQEAESSPSSSPSAASAGQSRGGRGEEGEAEAPAATTKPEEKKYLDIVLSDMSEPWPQTSGFRVNTLSNPYRRLMNTSGIPFRDHAGSMDLCTAALDFANETLRPGGHFVCKFYQGAEDRDLERRLKKLFLKVYREKPESSRDESKEMYFVAMNRRPKVNLRETGGA</sequence>
<evidence type="ECO:0000313" key="10">
    <source>
        <dbReference type="EnsemblFungi" id="EJT72839"/>
    </source>
</evidence>
<dbReference type="AlphaFoldDB" id="J3P856"/>
<comment type="similarity">
    <text evidence="1">Belongs to the class I-like SAM-binding methyltransferase superfamily. RNA methyltransferase RlmE family.</text>
</comment>
<dbReference type="PANTHER" id="PTHR10920">
    <property type="entry name" value="RIBOSOMAL RNA METHYLTRANSFERASE"/>
    <property type="match status" value="1"/>
</dbReference>
<evidence type="ECO:0000256" key="4">
    <source>
        <dbReference type="ARBA" id="ARBA00022679"/>
    </source>
</evidence>
<organism evidence="9">
    <name type="scientific">Gaeumannomyces tritici (strain R3-111a-1)</name>
    <name type="common">Wheat and barley take-all root rot fungus</name>
    <name type="synonym">Gaeumannomyces graminis var. tritici</name>
    <dbReference type="NCBI Taxonomy" id="644352"/>
    <lineage>
        <taxon>Eukaryota</taxon>
        <taxon>Fungi</taxon>
        <taxon>Dikarya</taxon>
        <taxon>Ascomycota</taxon>
        <taxon>Pezizomycotina</taxon>
        <taxon>Sordariomycetes</taxon>
        <taxon>Sordariomycetidae</taxon>
        <taxon>Magnaporthales</taxon>
        <taxon>Magnaporthaceae</taxon>
        <taxon>Gaeumannomyces</taxon>
    </lineage>
</organism>
<reference evidence="9" key="2">
    <citation type="submission" date="2010-07" db="EMBL/GenBank/DDBJ databases">
        <authorList>
            <consortium name="The Broad Institute Genome Sequencing Platform"/>
            <consortium name="Broad Institute Genome Sequencing Center for Infectious Disease"/>
            <person name="Ma L.-J."/>
            <person name="Dead R."/>
            <person name="Young S."/>
            <person name="Zeng Q."/>
            <person name="Koehrsen M."/>
            <person name="Alvarado L."/>
            <person name="Berlin A."/>
            <person name="Chapman S.B."/>
            <person name="Chen Z."/>
            <person name="Freedman E."/>
            <person name="Gellesch M."/>
            <person name="Goldberg J."/>
            <person name="Griggs A."/>
            <person name="Gujja S."/>
            <person name="Heilman E.R."/>
            <person name="Heiman D."/>
            <person name="Hepburn T."/>
            <person name="Howarth C."/>
            <person name="Jen D."/>
            <person name="Larson L."/>
            <person name="Mehta T."/>
            <person name="Neiman D."/>
            <person name="Pearson M."/>
            <person name="Roberts A."/>
            <person name="Saif S."/>
            <person name="Shea T."/>
            <person name="Shenoy N."/>
            <person name="Sisk P."/>
            <person name="Stolte C."/>
            <person name="Sykes S."/>
            <person name="Walk T."/>
            <person name="White J."/>
            <person name="Yandava C."/>
            <person name="Haas B."/>
            <person name="Nusbaum C."/>
            <person name="Birren B."/>
        </authorList>
    </citation>
    <scope>NUCLEOTIDE SEQUENCE</scope>
    <source>
        <strain evidence="9">R3-111a-1</strain>
    </source>
</reference>
<dbReference type="eggNOG" id="KOG4589">
    <property type="taxonomic scope" value="Eukaryota"/>
</dbReference>
<feature type="region of interest" description="Disordered" evidence="7">
    <location>
        <begin position="42"/>
        <end position="69"/>
    </location>
</feature>
<evidence type="ECO:0000313" key="11">
    <source>
        <dbReference type="Proteomes" id="UP000006039"/>
    </source>
</evidence>
<dbReference type="InterPro" id="IPR015507">
    <property type="entry name" value="rRNA-MeTfrase_E"/>
</dbReference>
<dbReference type="EMBL" id="GL385399">
    <property type="protein sequence ID" value="EJT72839.1"/>
    <property type="molecule type" value="Genomic_DNA"/>
</dbReference>
<reference evidence="11" key="1">
    <citation type="submission" date="2010-07" db="EMBL/GenBank/DDBJ databases">
        <title>The genome sequence of Gaeumannomyces graminis var. tritici strain R3-111a-1.</title>
        <authorList>
            <consortium name="The Broad Institute Genome Sequencing Platform"/>
            <person name="Ma L.-J."/>
            <person name="Dead R."/>
            <person name="Young S."/>
            <person name="Zeng Q."/>
            <person name="Koehrsen M."/>
            <person name="Alvarado L."/>
            <person name="Berlin A."/>
            <person name="Chapman S.B."/>
            <person name="Chen Z."/>
            <person name="Freedman E."/>
            <person name="Gellesch M."/>
            <person name="Goldberg J."/>
            <person name="Griggs A."/>
            <person name="Gujja S."/>
            <person name="Heilman E.R."/>
            <person name="Heiman D."/>
            <person name="Hepburn T."/>
            <person name="Howarth C."/>
            <person name="Jen D."/>
            <person name="Larson L."/>
            <person name="Mehta T."/>
            <person name="Neiman D."/>
            <person name="Pearson M."/>
            <person name="Roberts A."/>
            <person name="Saif S."/>
            <person name="Shea T."/>
            <person name="Shenoy N."/>
            <person name="Sisk P."/>
            <person name="Stolte C."/>
            <person name="Sykes S."/>
            <person name="Walk T."/>
            <person name="White J."/>
            <person name="Yandava C."/>
            <person name="Haas B."/>
            <person name="Nusbaum C."/>
            <person name="Birren B."/>
        </authorList>
    </citation>
    <scope>NUCLEOTIDE SEQUENCE [LARGE SCALE GENOMIC DNA]</scope>
    <source>
        <strain evidence="11">R3-111a-1</strain>
    </source>
</reference>
<accession>J3P856</accession>
<evidence type="ECO:0000256" key="5">
    <source>
        <dbReference type="ARBA" id="ARBA00022691"/>
    </source>
</evidence>
<dbReference type="STRING" id="644352.J3P856"/>
<dbReference type="GO" id="GO:0005739">
    <property type="term" value="C:mitochondrion"/>
    <property type="evidence" value="ECO:0007669"/>
    <property type="project" value="EnsemblFungi"/>
</dbReference>
<dbReference type="GeneID" id="20350152"/>
<reference evidence="10" key="4">
    <citation type="journal article" date="2015" name="G3 (Bethesda)">
        <title>Genome sequences of three phytopathogenic species of the Magnaporthaceae family of fungi.</title>
        <authorList>
            <person name="Okagaki L.H."/>
            <person name="Nunes C.C."/>
            <person name="Sailsbery J."/>
            <person name="Clay B."/>
            <person name="Brown D."/>
            <person name="John T."/>
            <person name="Oh Y."/>
            <person name="Young N."/>
            <person name="Fitzgerald M."/>
            <person name="Haas B.J."/>
            <person name="Zeng Q."/>
            <person name="Young S."/>
            <person name="Adiconis X."/>
            <person name="Fan L."/>
            <person name="Levin J.Z."/>
            <person name="Mitchell T.K."/>
            <person name="Okubara P.A."/>
            <person name="Farman M.L."/>
            <person name="Kohn L.M."/>
            <person name="Birren B."/>
            <person name="Ma L.-J."/>
            <person name="Dean R.A."/>
        </authorList>
    </citation>
    <scope>NUCLEOTIDE SEQUENCE</scope>
    <source>
        <strain evidence="10">R3-111a-1</strain>
    </source>
</reference>
<dbReference type="Pfam" id="PF01728">
    <property type="entry name" value="FtsJ"/>
    <property type="match status" value="1"/>
</dbReference>
<evidence type="ECO:0000256" key="3">
    <source>
        <dbReference type="ARBA" id="ARBA00022603"/>
    </source>
</evidence>
<dbReference type="OrthoDB" id="20105at2759"/>
<proteinExistence type="inferred from homology"/>
<dbReference type="SUPFAM" id="SSF53335">
    <property type="entry name" value="S-adenosyl-L-methionine-dependent methyltransferases"/>
    <property type="match status" value="1"/>
</dbReference>
<gene>
    <name evidence="10" type="primary">20350152</name>
    <name evidence="9" type="ORF">GGTG_09694</name>
</gene>
<keyword evidence="4 9" id="KW-0808">Transferase</keyword>
<keyword evidence="2" id="KW-0698">rRNA processing</keyword>
<dbReference type="EnsemblFungi" id="EJT72839">
    <property type="protein sequence ID" value="EJT72839"/>
    <property type="gene ID" value="GGTG_09694"/>
</dbReference>
<evidence type="ECO:0000256" key="7">
    <source>
        <dbReference type="SAM" id="MobiDB-lite"/>
    </source>
</evidence>
<keyword evidence="3 9" id="KW-0489">Methyltransferase</keyword>
<dbReference type="Proteomes" id="UP000006039">
    <property type="component" value="Unassembled WGS sequence"/>
</dbReference>
<keyword evidence="5" id="KW-0949">S-adenosyl-L-methionine</keyword>